<dbReference type="OrthoDB" id="4368319at2759"/>
<reference evidence="2" key="2">
    <citation type="journal article" date="2023" name="IMA Fungus">
        <title>Comparative genomic study of the Penicillium genus elucidates a diverse pangenome and 15 lateral gene transfer events.</title>
        <authorList>
            <person name="Petersen C."/>
            <person name="Sorensen T."/>
            <person name="Nielsen M.R."/>
            <person name="Sondergaard T.E."/>
            <person name="Sorensen J.L."/>
            <person name="Fitzpatrick D.A."/>
            <person name="Frisvad J.C."/>
            <person name="Nielsen K.L."/>
        </authorList>
    </citation>
    <scope>NUCLEOTIDE SEQUENCE</scope>
    <source>
        <strain evidence="2">IBT 20477</strain>
    </source>
</reference>
<dbReference type="Proteomes" id="UP001150942">
    <property type="component" value="Unassembled WGS sequence"/>
</dbReference>
<feature type="region of interest" description="Disordered" evidence="1">
    <location>
        <begin position="209"/>
        <end position="311"/>
    </location>
</feature>
<comment type="caution">
    <text evidence="2">The sequence shown here is derived from an EMBL/GenBank/DDBJ whole genome shotgun (WGS) entry which is preliminary data.</text>
</comment>
<feature type="region of interest" description="Disordered" evidence="1">
    <location>
        <begin position="1"/>
        <end position="49"/>
    </location>
</feature>
<organism evidence="2 3">
    <name type="scientific">Penicillium cf. viridicatum</name>
    <dbReference type="NCBI Taxonomy" id="2972119"/>
    <lineage>
        <taxon>Eukaryota</taxon>
        <taxon>Fungi</taxon>
        <taxon>Dikarya</taxon>
        <taxon>Ascomycota</taxon>
        <taxon>Pezizomycotina</taxon>
        <taxon>Eurotiomycetes</taxon>
        <taxon>Eurotiomycetidae</taxon>
        <taxon>Eurotiales</taxon>
        <taxon>Aspergillaceae</taxon>
        <taxon>Penicillium</taxon>
    </lineage>
</organism>
<accession>A0A9W9IPH9</accession>
<keyword evidence="3" id="KW-1185">Reference proteome</keyword>
<dbReference type="EMBL" id="JAPQKQ010000009">
    <property type="protein sequence ID" value="KAJ5181863.1"/>
    <property type="molecule type" value="Genomic_DNA"/>
</dbReference>
<protein>
    <submittedName>
        <fullName evidence="2">Uncharacterized protein</fullName>
    </submittedName>
</protein>
<gene>
    <name evidence="2" type="ORF">N7449_012010</name>
</gene>
<feature type="compositionally biased region" description="Polar residues" evidence="1">
    <location>
        <begin position="17"/>
        <end position="42"/>
    </location>
</feature>
<evidence type="ECO:0000313" key="2">
    <source>
        <dbReference type="EMBL" id="KAJ5181863.1"/>
    </source>
</evidence>
<feature type="compositionally biased region" description="Low complexity" evidence="1">
    <location>
        <begin position="263"/>
        <end position="274"/>
    </location>
</feature>
<proteinExistence type="predicted"/>
<reference evidence="2" key="1">
    <citation type="submission" date="2022-11" db="EMBL/GenBank/DDBJ databases">
        <authorList>
            <person name="Petersen C."/>
        </authorList>
    </citation>
    <scope>NUCLEOTIDE SEQUENCE</scope>
    <source>
        <strain evidence="2">IBT 20477</strain>
    </source>
</reference>
<evidence type="ECO:0000313" key="3">
    <source>
        <dbReference type="Proteomes" id="UP001150942"/>
    </source>
</evidence>
<name>A0A9W9IPH9_9EURO</name>
<feature type="compositionally biased region" description="Low complexity" evidence="1">
    <location>
        <begin position="229"/>
        <end position="246"/>
    </location>
</feature>
<evidence type="ECO:0000256" key="1">
    <source>
        <dbReference type="SAM" id="MobiDB-lite"/>
    </source>
</evidence>
<dbReference type="AlphaFoldDB" id="A0A9W9IPH9"/>
<sequence>MDDSPAHPTSRPRHTGPASSSARTHTQPWSTGASVQSLITKSNEAKERHDFDKVKSLPLQIPDKTIFEPLLEALDIARQSLIQPNKDLEREAKKAELKGDWQTAKSLLSRIVGEDGPFLVLALEYSRTRLGWELEAEEYMEQLKKEYPDPCLEQVELDHNYEDAKMTGNPRRIGHHQGLLRVYKRKYGSLWDKPDDFRKAFQIMAADRRRTREKAWYTPPARAGKTELESQSQSQSQFRPQPQPESDSGFDSRAGLQSETGARSQSQSRHQPQQLDIAEGLHVLKVRTEARPQPQSQQPDIDQGLALLDRA</sequence>